<dbReference type="Proteomes" id="UP000574690">
    <property type="component" value="Unassembled WGS sequence"/>
</dbReference>
<dbReference type="EMBL" id="JABFXE010000286">
    <property type="protein sequence ID" value="NUQ88153.1"/>
    <property type="molecule type" value="Genomic_DNA"/>
</dbReference>
<sequence>MARNIGADGRRVYRAVIVQTDQRRDGKSGTRYEGPYDSPGAARARVTFWRNYWDAYDDGSSATGHIEQAHTVWTPVDGEQPATPRPTPGPDEPRIVVTVADVEAALRNYLAHLDYDLHKSLASNEESGADTYPDEAADLFDRLAAAAKESDQ</sequence>
<evidence type="ECO:0000313" key="3">
    <source>
        <dbReference type="Proteomes" id="UP000574690"/>
    </source>
</evidence>
<feature type="region of interest" description="Disordered" evidence="1">
    <location>
        <begin position="72"/>
        <end position="93"/>
    </location>
</feature>
<evidence type="ECO:0000256" key="1">
    <source>
        <dbReference type="SAM" id="MobiDB-lite"/>
    </source>
</evidence>
<dbReference type="AlphaFoldDB" id="A0A850C903"/>
<comment type="caution">
    <text evidence="2">The sequence shown here is derived from an EMBL/GenBank/DDBJ whole genome shotgun (WGS) entry which is preliminary data.</text>
</comment>
<accession>A0A850C903</accession>
<reference evidence="2 3" key="1">
    <citation type="submission" date="2020-05" db="EMBL/GenBank/DDBJ databases">
        <title>DNA-SIP metagenomic assembled genomes.</title>
        <authorList>
            <person name="Yu J."/>
        </authorList>
    </citation>
    <scope>NUCLEOTIDE SEQUENCE [LARGE SCALE GENOMIC DNA]</scope>
    <source>
        <strain evidence="2">Bin5.27</strain>
    </source>
</reference>
<organism evidence="2 3">
    <name type="scientific">Glycomyces artemisiae</name>
    <dbReference type="NCBI Taxonomy" id="1076443"/>
    <lineage>
        <taxon>Bacteria</taxon>
        <taxon>Bacillati</taxon>
        <taxon>Actinomycetota</taxon>
        <taxon>Actinomycetes</taxon>
        <taxon>Glycomycetales</taxon>
        <taxon>Glycomycetaceae</taxon>
        <taxon>Glycomyces</taxon>
    </lineage>
</organism>
<evidence type="ECO:0000313" key="2">
    <source>
        <dbReference type="EMBL" id="NUQ88153.1"/>
    </source>
</evidence>
<protein>
    <submittedName>
        <fullName evidence="2">Uncharacterized protein</fullName>
    </submittedName>
</protein>
<proteinExistence type="predicted"/>
<gene>
    <name evidence="2" type="ORF">HOQ43_06785</name>
</gene>
<name>A0A850C903_9ACTN</name>